<reference evidence="2" key="1">
    <citation type="journal article" date="2014" name="Int. J. Syst. Evol. Microbiol.">
        <title>Complete genome sequence of Corynebacterium casei LMG S-19264T (=DSM 44701T), isolated from a smear-ripened cheese.</title>
        <authorList>
            <consortium name="US DOE Joint Genome Institute (JGI-PGF)"/>
            <person name="Walter F."/>
            <person name="Albersmeier A."/>
            <person name="Kalinowski J."/>
            <person name="Ruckert C."/>
        </authorList>
    </citation>
    <scope>NUCLEOTIDE SEQUENCE</scope>
    <source>
        <strain evidence="2">KCTC 12113</strain>
    </source>
</reference>
<organism evidence="2 3">
    <name type="scientific">Arenibacter certesii</name>
    <dbReference type="NCBI Taxonomy" id="228955"/>
    <lineage>
        <taxon>Bacteria</taxon>
        <taxon>Pseudomonadati</taxon>
        <taxon>Bacteroidota</taxon>
        <taxon>Flavobacteriia</taxon>
        <taxon>Flavobacteriales</taxon>
        <taxon>Flavobacteriaceae</taxon>
        <taxon>Arenibacter</taxon>
    </lineage>
</organism>
<evidence type="ECO:0000256" key="1">
    <source>
        <dbReference type="SAM" id="SignalP"/>
    </source>
</evidence>
<accession>A0A918MKY4</accession>
<sequence>MVSSHKKHIYMRNIILTLTLALSGLCAIAQTGIGTPNPNQSTQLHIEAADKGILIPQVELQGLTDATSIDGGNVNSLLVFNPTDANGVAPGYYYWFETKWKRLMPQGDSYANVKYDGNNFFYINDSGVETQISLEDLVQNAETNTFVRRVEALYDADGKITSPTVYYYFSENAIKNWLANSVNTDISTMPNDASGVIAIEVADDVAANFEHILNQTITYQGGDISIEQIIKNISTEVDGNVIYKEVGGDMVFQYFNGTEYVTIKLEEWLTNNQLTYEVVGVDEYVNVTIQVDPNNPKHTTYEVEVKAAMPKFFYMPTILFDTSTNGIKTKNLYTEYKNQFTGQNTGVFVKNPDAPAAIPHLPMADDLHYYVTDYDDAVISNVSISNIGEMSYEVINAAGPYSYITVIFVVK</sequence>
<feature type="chain" id="PRO_5037483731" description="DUF4374 domain-containing protein" evidence="1">
    <location>
        <begin position="30"/>
        <end position="411"/>
    </location>
</feature>
<proteinExistence type="predicted"/>
<dbReference type="EMBL" id="BMWP01000013">
    <property type="protein sequence ID" value="GGW36398.1"/>
    <property type="molecule type" value="Genomic_DNA"/>
</dbReference>
<feature type="signal peptide" evidence="1">
    <location>
        <begin position="1"/>
        <end position="29"/>
    </location>
</feature>
<evidence type="ECO:0000313" key="2">
    <source>
        <dbReference type="EMBL" id="GGW36398.1"/>
    </source>
</evidence>
<reference evidence="2" key="2">
    <citation type="submission" date="2020-09" db="EMBL/GenBank/DDBJ databases">
        <authorList>
            <person name="Sun Q."/>
            <person name="Kim S."/>
        </authorList>
    </citation>
    <scope>NUCLEOTIDE SEQUENCE</scope>
    <source>
        <strain evidence="2">KCTC 12113</strain>
    </source>
</reference>
<evidence type="ECO:0000313" key="3">
    <source>
        <dbReference type="Proteomes" id="UP000634668"/>
    </source>
</evidence>
<gene>
    <name evidence="2" type="ORF">GCM10007383_21690</name>
</gene>
<evidence type="ECO:0008006" key="4">
    <source>
        <dbReference type="Google" id="ProtNLM"/>
    </source>
</evidence>
<name>A0A918MKY4_9FLAO</name>
<keyword evidence="1" id="KW-0732">Signal</keyword>
<keyword evidence="3" id="KW-1185">Reference proteome</keyword>
<dbReference type="Proteomes" id="UP000634668">
    <property type="component" value="Unassembled WGS sequence"/>
</dbReference>
<comment type="caution">
    <text evidence="2">The sequence shown here is derived from an EMBL/GenBank/DDBJ whole genome shotgun (WGS) entry which is preliminary data.</text>
</comment>
<protein>
    <recommendedName>
        <fullName evidence="4">DUF4374 domain-containing protein</fullName>
    </recommendedName>
</protein>
<dbReference type="AlphaFoldDB" id="A0A918MKY4"/>